<reference evidence="8 9" key="1">
    <citation type="journal article" date="2011" name="Front. Microbiol.">
        <title>Genomic signatures of strain selection and enhancement in Bacillus atrophaeus var. globigii, a historical biowarfare simulant.</title>
        <authorList>
            <person name="Gibbons H.S."/>
            <person name="Broomall S.M."/>
            <person name="McNew L.A."/>
            <person name="Daligault H."/>
            <person name="Chapman C."/>
            <person name="Bruce D."/>
            <person name="Karavis M."/>
            <person name="Krepps M."/>
            <person name="McGregor P.A."/>
            <person name="Hong C."/>
            <person name="Park K.H."/>
            <person name="Akmal A."/>
            <person name="Feldman A."/>
            <person name="Lin J.S."/>
            <person name="Chang W.E."/>
            <person name="Higgs B.W."/>
            <person name="Demirev P."/>
            <person name="Lindquist J."/>
            <person name="Liem A."/>
            <person name="Fochler E."/>
            <person name="Read T.D."/>
            <person name="Tapia R."/>
            <person name="Johnson S."/>
            <person name="Bishop-Lilly K.A."/>
            <person name="Detter C."/>
            <person name="Han C."/>
            <person name="Sozhamannan S."/>
            <person name="Rosenzweig C.N."/>
            <person name="Skowronski E.W."/>
        </authorList>
    </citation>
    <scope>NUCLEOTIDE SEQUENCE [LARGE SCALE GENOMIC DNA]</scope>
    <source>
        <strain evidence="8 9">TPS4-2</strain>
    </source>
</reference>
<keyword evidence="2" id="KW-0813">Transport</keyword>
<protein>
    <submittedName>
        <fullName evidence="8">Cation transporter</fullName>
    </submittedName>
</protein>
<feature type="transmembrane region" description="Helical" evidence="6">
    <location>
        <begin position="12"/>
        <end position="35"/>
    </location>
</feature>
<evidence type="ECO:0000256" key="3">
    <source>
        <dbReference type="ARBA" id="ARBA00022692"/>
    </source>
</evidence>
<feature type="transmembrane region" description="Helical" evidence="6">
    <location>
        <begin position="41"/>
        <end position="62"/>
    </location>
</feature>
<dbReference type="InterPro" id="IPR058533">
    <property type="entry name" value="Cation_efflux_TM"/>
</dbReference>
<dbReference type="AlphaFoldDB" id="A0A432YPC8"/>
<dbReference type="GO" id="GO:0005886">
    <property type="term" value="C:plasma membrane"/>
    <property type="evidence" value="ECO:0007669"/>
    <property type="project" value="TreeGrafter"/>
</dbReference>
<feature type="transmembrane region" description="Helical" evidence="6">
    <location>
        <begin position="191"/>
        <end position="209"/>
    </location>
</feature>
<evidence type="ECO:0000259" key="7">
    <source>
        <dbReference type="Pfam" id="PF01545"/>
    </source>
</evidence>
<evidence type="ECO:0000313" key="8">
    <source>
        <dbReference type="EMBL" id="RUO62758.1"/>
    </source>
</evidence>
<dbReference type="SUPFAM" id="SSF161111">
    <property type="entry name" value="Cation efflux protein transmembrane domain-like"/>
    <property type="match status" value="1"/>
</dbReference>
<evidence type="ECO:0000256" key="5">
    <source>
        <dbReference type="ARBA" id="ARBA00023136"/>
    </source>
</evidence>
<dbReference type="GO" id="GO:0015093">
    <property type="term" value="F:ferrous iron transmembrane transporter activity"/>
    <property type="evidence" value="ECO:0007669"/>
    <property type="project" value="TreeGrafter"/>
</dbReference>
<gene>
    <name evidence="8" type="ORF">CWI73_09830</name>
</gene>
<evidence type="ECO:0000256" key="2">
    <source>
        <dbReference type="ARBA" id="ARBA00022448"/>
    </source>
</evidence>
<dbReference type="Gene3D" id="1.20.1510.10">
    <property type="entry name" value="Cation efflux protein transmembrane domain"/>
    <property type="match status" value="1"/>
</dbReference>
<keyword evidence="3 6" id="KW-0812">Transmembrane</keyword>
<dbReference type="EMBL" id="PIQA01000011">
    <property type="protein sequence ID" value="RUO62758.1"/>
    <property type="molecule type" value="Genomic_DNA"/>
</dbReference>
<dbReference type="GO" id="GO:0015086">
    <property type="term" value="F:cadmium ion transmembrane transporter activity"/>
    <property type="evidence" value="ECO:0007669"/>
    <property type="project" value="TreeGrafter"/>
</dbReference>
<evidence type="ECO:0000256" key="1">
    <source>
        <dbReference type="ARBA" id="ARBA00004141"/>
    </source>
</evidence>
<comment type="subcellular location">
    <subcellularLocation>
        <location evidence="1">Membrane</location>
        <topology evidence="1">Multi-pass membrane protein</topology>
    </subcellularLocation>
</comment>
<comment type="caution">
    <text evidence="8">The sequence shown here is derived from an EMBL/GenBank/DDBJ whole genome shotgun (WGS) entry which is preliminary data.</text>
</comment>
<dbReference type="PANTHER" id="PTHR43840">
    <property type="entry name" value="MITOCHONDRIAL METAL TRANSPORTER 1-RELATED"/>
    <property type="match status" value="1"/>
</dbReference>
<dbReference type="Pfam" id="PF01545">
    <property type="entry name" value="Cation_efflux"/>
    <property type="match status" value="1"/>
</dbReference>
<evidence type="ECO:0000313" key="9">
    <source>
        <dbReference type="Proteomes" id="UP000288361"/>
    </source>
</evidence>
<dbReference type="InterPro" id="IPR027469">
    <property type="entry name" value="Cation_efflux_TMD_sf"/>
</dbReference>
<feature type="transmembrane region" description="Helical" evidence="6">
    <location>
        <begin position="119"/>
        <end position="137"/>
    </location>
</feature>
<dbReference type="Proteomes" id="UP000288361">
    <property type="component" value="Unassembled WGS sequence"/>
</dbReference>
<keyword evidence="5 6" id="KW-0472">Membrane</keyword>
<dbReference type="PANTHER" id="PTHR43840:SF15">
    <property type="entry name" value="MITOCHONDRIAL METAL TRANSPORTER 1-RELATED"/>
    <property type="match status" value="1"/>
</dbReference>
<dbReference type="GO" id="GO:0015341">
    <property type="term" value="F:zinc efflux antiporter activity"/>
    <property type="evidence" value="ECO:0007669"/>
    <property type="project" value="TreeGrafter"/>
</dbReference>
<sequence>MFSKKLDPELESQLLSLSVLASLFFTVSGIVVGLLTGSSVVLFDGLYSGISLLLSYLSLIAAKNVNADDSASFPYGKSAIEPFLVGVKYLTLIVLCVYSAFAAAFNIAAGGSDVNIDVALVYSLISSVVCAGVYFYFKKASANLESDLVRSESYEWFLDTILSTGIFIGFVGALILMRVSMEEWVPYIDPVLVLVASLAFIATPLKGLIQSAKELIGFQPKGKLVKQLNRIVEEVERENNFDSSVVRIQKVGRTVFLEIDFIVRPDDFSVTVLRQDAIREKIHSQIIKLGYRWWLTVAFTKDEKWVA</sequence>
<name>A0A432YPC8_9GAMM</name>
<dbReference type="RefSeq" id="WP_126752622.1">
    <property type="nucleotide sequence ID" value="NZ_JBHUMT010000004.1"/>
</dbReference>
<feature type="transmembrane region" description="Helical" evidence="6">
    <location>
        <begin position="83"/>
        <end position="107"/>
    </location>
</feature>
<evidence type="ECO:0000256" key="6">
    <source>
        <dbReference type="SAM" id="Phobius"/>
    </source>
</evidence>
<dbReference type="InterPro" id="IPR050291">
    <property type="entry name" value="CDF_Transporter"/>
</dbReference>
<keyword evidence="4 6" id="KW-1133">Transmembrane helix</keyword>
<accession>A0A432YPC8</accession>
<dbReference type="GO" id="GO:0006882">
    <property type="term" value="P:intracellular zinc ion homeostasis"/>
    <property type="evidence" value="ECO:0007669"/>
    <property type="project" value="TreeGrafter"/>
</dbReference>
<evidence type="ECO:0000256" key="4">
    <source>
        <dbReference type="ARBA" id="ARBA00022989"/>
    </source>
</evidence>
<proteinExistence type="predicted"/>
<feature type="domain" description="Cation efflux protein transmembrane" evidence="7">
    <location>
        <begin position="17"/>
        <end position="216"/>
    </location>
</feature>
<organism evidence="8 9">
    <name type="scientific">Idiomarina piscisalsi</name>
    <dbReference type="NCBI Taxonomy" id="1096243"/>
    <lineage>
        <taxon>Bacteria</taxon>
        <taxon>Pseudomonadati</taxon>
        <taxon>Pseudomonadota</taxon>
        <taxon>Gammaproteobacteria</taxon>
        <taxon>Alteromonadales</taxon>
        <taxon>Idiomarinaceae</taxon>
        <taxon>Idiomarina</taxon>
    </lineage>
</organism>
<feature type="transmembrane region" description="Helical" evidence="6">
    <location>
        <begin position="157"/>
        <end position="179"/>
    </location>
</feature>